<sequence>MRFPLCLAAAALLAGCSTVSAVRDAWNWDPTVAQQRPRVALSPEQLGTLTNRLADLQIRRNDIRARISAEPDVRARQGLYEELHGVGRQLSPLERELTAAGAR</sequence>
<protein>
    <submittedName>
        <fullName evidence="2">Uncharacterized protein</fullName>
    </submittedName>
</protein>
<comment type="caution">
    <text evidence="2">The sequence shown here is derived from an EMBL/GenBank/DDBJ whole genome shotgun (WGS) entry which is preliminary data.</text>
</comment>
<dbReference type="RefSeq" id="WP_376851273.1">
    <property type="nucleotide sequence ID" value="NZ_JBHSMF010000009.1"/>
</dbReference>
<name>A0ABW0NHQ0_9BURK</name>
<keyword evidence="3" id="KW-1185">Reference proteome</keyword>
<dbReference type="Proteomes" id="UP001596037">
    <property type="component" value="Unassembled WGS sequence"/>
</dbReference>
<organism evidence="2 3">
    <name type="scientific">Caenimonas terrae</name>
    <dbReference type="NCBI Taxonomy" id="696074"/>
    <lineage>
        <taxon>Bacteria</taxon>
        <taxon>Pseudomonadati</taxon>
        <taxon>Pseudomonadota</taxon>
        <taxon>Betaproteobacteria</taxon>
        <taxon>Burkholderiales</taxon>
        <taxon>Comamonadaceae</taxon>
        <taxon>Caenimonas</taxon>
    </lineage>
</organism>
<gene>
    <name evidence="2" type="ORF">ACFPOE_16445</name>
</gene>
<accession>A0ABW0NHQ0</accession>
<evidence type="ECO:0000256" key="1">
    <source>
        <dbReference type="SAM" id="SignalP"/>
    </source>
</evidence>
<dbReference type="PROSITE" id="PS51257">
    <property type="entry name" value="PROKAR_LIPOPROTEIN"/>
    <property type="match status" value="1"/>
</dbReference>
<evidence type="ECO:0000313" key="2">
    <source>
        <dbReference type="EMBL" id="MFC5499138.1"/>
    </source>
</evidence>
<keyword evidence="1" id="KW-0732">Signal</keyword>
<reference evidence="3" key="1">
    <citation type="journal article" date="2019" name="Int. J. Syst. Evol. Microbiol.">
        <title>The Global Catalogue of Microorganisms (GCM) 10K type strain sequencing project: providing services to taxonomists for standard genome sequencing and annotation.</title>
        <authorList>
            <consortium name="The Broad Institute Genomics Platform"/>
            <consortium name="The Broad Institute Genome Sequencing Center for Infectious Disease"/>
            <person name="Wu L."/>
            <person name="Ma J."/>
        </authorList>
    </citation>
    <scope>NUCLEOTIDE SEQUENCE [LARGE SCALE GENOMIC DNA]</scope>
    <source>
        <strain evidence="3">CCUG 57401</strain>
    </source>
</reference>
<proteinExistence type="predicted"/>
<dbReference type="EMBL" id="JBHSMF010000009">
    <property type="protein sequence ID" value="MFC5499138.1"/>
    <property type="molecule type" value="Genomic_DNA"/>
</dbReference>
<feature type="signal peptide" evidence="1">
    <location>
        <begin position="1"/>
        <end position="21"/>
    </location>
</feature>
<feature type="chain" id="PRO_5045614112" evidence="1">
    <location>
        <begin position="22"/>
        <end position="103"/>
    </location>
</feature>
<evidence type="ECO:0000313" key="3">
    <source>
        <dbReference type="Proteomes" id="UP001596037"/>
    </source>
</evidence>